<dbReference type="PANTHER" id="PTHR11552">
    <property type="entry name" value="GLUCOSE-METHANOL-CHOLINE GMC OXIDOREDUCTASE"/>
    <property type="match status" value="1"/>
</dbReference>
<dbReference type="EMBL" id="ML994612">
    <property type="protein sequence ID" value="KAF2194320.1"/>
    <property type="molecule type" value="Genomic_DNA"/>
</dbReference>
<evidence type="ECO:0000259" key="4">
    <source>
        <dbReference type="Pfam" id="PF05199"/>
    </source>
</evidence>
<dbReference type="Proteomes" id="UP000800200">
    <property type="component" value="Unassembled WGS sequence"/>
</dbReference>
<dbReference type="InterPro" id="IPR036188">
    <property type="entry name" value="FAD/NAD-bd_sf"/>
</dbReference>
<dbReference type="PIRSF" id="PIRSF000137">
    <property type="entry name" value="Alcohol_oxidase"/>
    <property type="match status" value="1"/>
</dbReference>
<dbReference type="SUPFAM" id="SSF51905">
    <property type="entry name" value="FAD/NAD(P)-binding domain"/>
    <property type="match status" value="1"/>
</dbReference>
<accession>A0A6A6EW42</accession>
<dbReference type="PANTHER" id="PTHR11552:SF210">
    <property type="entry name" value="GLUCOSE-METHANOL-CHOLINE OXIDOREDUCTASE N-TERMINAL DOMAIN-CONTAINING PROTEIN-RELATED"/>
    <property type="match status" value="1"/>
</dbReference>
<proteinExistence type="inferred from homology"/>
<evidence type="ECO:0000256" key="1">
    <source>
        <dbReference type="ARBA" id="ARBA00010790"/>
    </source>
</evidence>
<evidence type="ECO:0000313" key="5">
    <source>
        <dbReference type="EMBL" id="KAF2194320.1"/>
    </source>
</evidence>
<organism evidence="5 6">
    <name type="scientific">Zopfia rhizophila CBS 207.26</name>
    <dbReference type="NCBI Taxonomy" id="1314779"/>
    <lineage>
        <taxon>Eukaryota</taxon>
        <taxon>Fungi</taxon>
        <taxon>Dikarya</taxon>
        <taxon>Ascomycota</taxon>
        <taxon>Pezizomycotina</taxon>
        <taxon>Dothideomycetes</taxon>
        <taxon>Dothideomycetes incertae sedis</taxon>
        <taxon>Zopfiaceae</taxon>
        <taxon>Zopfia</taxon>
    </lineage>
</organism>
<feature type="domain" description="Glucose-methanol-choline oxidoreductase N-terminal" evidence="3">
    <location>
        <begin position="6"/>
        <end position="325"/>
    </location>
</feature>
<dbReference type="GO" id="GO:0050660">
    <property type="term" value="F:flavin adenine dinucleotide binding"/>
    <property type="evidence" value="ECO:0007669"/>
    <property type="project" value="InterPro"/>
</dbReference>
<gene>
    <name evidence="5" type="ORF">K469DRAFT_618277</name>
</gene>
<evidence type="ECO:0000256" key="2">
    <source>
        <dbReference type="PIRSR" id="PIRSR000137-2"/>
    </source>
</evidence>
<dbReference type="Gene3D" id="3.30.560.10">
    <property type="entry name" value="Glucose Oxidase, domain 3"/>
    <property type="match status" value="1"/>
</dbReference>
<comment type="cofactor">
    <cofactor evidence="2">
        <name>FAD</name>
        <dbReference type="ChEBI" id="CHEBI:57692"/>
    </cofactor>
</comment>
<dbReference type="Pfam" id="PF05199">
    <property type="entry name" value="GMC_oxred_C"/>
    <property type="match status" value="1"/>
</dbReference>
<evidence type="ECO:0000259" key="3">
    <source>
        <dbReference type="Pfam" id="PF00732"/>
    </source>
</evidence>
<comment type="similarity">
    <text evidence="1">Belongs to the GMC oxidoreductase family.</text>
</comment>
<dbReference type="GO" id="GO:0016614">
    <property type="term" value="F:oxidoreductase activity, acting on CH-OH group of donors"/>
    <property type="evidence" value="ECO:0007669"/>
    <property type="project" value="InterPro"/>
</dbReference>
<dbReference type="Pfam" id="PF00732">
    <property type="entry name" value="GMC_oxred_N"/>
    <property type="match status" value="1"/>
</dbReference>
<feature type="binding site" evidence="2">
    <location>
        <position position="89"/>
    </location>
    <ligand>
        <name>FAD</name>
        <dbReference type="ChEBI" id="CHEBI:57692"/>
    </ligand>
</feature>
<reference evidence="5" key="1">
    <citation type="journal article" date="2020" name="Stud. Mycol.">
        <title>101 Dothideomycetes genomes: a test case for predicting lifestyles and emergence of pathogens.</title>
        <authorList>
            <person name="Haridas S."/>
            <person name="Albert R."/>
            <person name="Binder M."/>
            <person name="Bloem J."/>
            <person name="Labutti K."/>
            <person name="Salamov A."/>
            <person name="Andreopoulos B."/>
            <person name="Baker S."/>
            <person name="Barry K."/>
            <person name="Bills G."/>
            <person name="Bluhm B."/>
            <person name="Cannon C."/>
            <person name="Castanera R."/>
            <person name="Culley D."/>
            <person name="Daum C."/>
            <person name="Ezra D."/>
            <person name="Gonzalez J."/>
            <person name="Henrissat B."/>
            <person name="Kuo A."/>
            <person name="Liang C."/>
            <person name="Lipzen A."/>
            <person name="Lutzoni F."/>
            <person name="Magnuson J."/>
            <person name="Mondo S."/>
            <person name="Nolan M."/>
            <person name="Ohm R."/>
            <person name="Pangilinan J."/>
            <person name="Park H.-J."/>
            <person name="Ramirez L."/>
            <person name="Alfaro M."/>
            <person name="Sun H."/>
            <person name="Tritt A."/>
            <person name="Yoshinaga Y."/>
            <person name="Zwiers L.-H."/>
            <person name="Turgeon B."/>
            <person name="Goodwin S."/>
            <person name="Spatafora J."/>
            <person name="Crous P."/>
            <person name="Grigoriev I."/>
        </authorList>
    </citation>
    <scope>NUCLEOTIDE SEQUENCE</scope>
    <source>
        <strain evidence="5">CBS 207.26</strain>
    </source>
</reference>
<dbReference type="AlphaFoldDB" id="A0A6A6EW42"/>
<feature type="binding site" evidence="2">
    <location>
        <position position="242"/>
    </location>
    <ligand>
        <name>FAD</name>
        <dbReference type="ChEBI" id="CHEBI:57692"/>
    </ligand>
</feature>
<dbReference type="InterPro" id="IPR012132">
    <property type="entry name" value="GMC_OxRdtase"/>
</dbReference>
<protein>
    <submittedName>
        <fullName evidence="5">GMC oxidoreductase</fullName>
    </submittedName>
</protein>
<keyword evidence="2" id="KW-0274">FAD</keyword>
<dbReference type="SUPFAM" id="SSF54373">
    <property type="entry name" value="FAD-linked reductases, C-terminal domain"/>
    <property type="match status" value="1"/>
</dbReference>
<keyword evidence="2" id="KW-0285">Flavoprotein</keyword>
<evidence type="ECO:0000313" key="6">
    <source>
        <dbReference type="Proteomes" id="UP000800200"/>
    </source>
</evidence>
<feature type="domain" description="Glucose-methanol-choline oxidoreductase C-terminal" evidence="4">
    <location>
        <begin position="456"/>
        <end position="594"/>
    </location>
</feature>
<feature type="binding site" evidence="2">
    <location>
        <begin position="541"/>
        <end position="542"/>
    </location>
    <ligand>
        <name>FAD</name>
        <dbReference type="ChEBI" id="CHEBI:57692"/>
    </ligand>
</feature>
<dbReference type="InterPro" id="IPR007867">
    <property type="entry name" value="GMC_OxRtase_C"/>
</dbReference>
<keyword evidence="6" id="KW-1185">Reference proteome</keyword>
<dbReference type="InterPro" id="IPR000172">
    <property type="entry name" value="GMC_OxRdtase_N"/>
</dbReference>
<dbReference type="Gene3D" id="3.50.50.60">
    <property type="entry name" value="FAD/NAD(P)-binding domain"/>
    <property type="match status" value="1"/>
</dbReference>
<name>A0A6A6EW42_9PEZI</name>
<dbReference type="OrthoDB" id="269227at2759"/>
<sequence>MEDTRYDFIIVGGGTAGLVLANRLSNDENVSMLVLEAGGNGDEDPRVAVPGLFRTNANTENDWAFTTTPQTNLNGRVINHMQGKLLGGTSSINAQALIPPSASDLNAWEKLGNTNWNWETMEPYLKGFFTLSKPEEDASKRLDLAWSKDSWSKGDVSHLGGPVKASFADVQEEGPLGTAWIQTFNNLGYPLTQNPFDGASTGPYSGASTIDPVTRTRISSSNAYYHPVKGRKNLYVLTACTVEKVLLEQNGADCYNATGVQCVQLGGKGRMIINAKKEVILCAGVFQSPKLLELSGIGNPDILGGHGIDVKVANPYVGTNLQDHLMHSISFETRDGFPTRDSLLRRDPAAIQAAMGAYKAHKLGPFCSSAVTSFAFLPVDDFKNNLQQRDLFLDQVSRSNTKHPIDHHRVSVLKSLIQDQREGTAQYFPYAAQATLAQGSMQPGNFITFVVSLSHPLSSGTVHISSADPSVKPTIDHQYLSHPLDVELQARHVRYIEKIAATEPLSTLLKPKGLRNHPAAFIGNDLEKAKEYVRLAGTTNWHSVGTCAMALRESGGVVDPELRVYGVGNLRVVDASVMPLIPQSNTQSMVYAIAERAADIIRNSN</sequence>